<accession>A0A0B7C6D6</accession>
<protein>
    <submittedName>
        <fullName evidence="1">Uncharacterized protein</fullName>
    </submittedName>
</protein>
<reference evidence="1" key="1">
    <citation type="submission" date="2014-12" db="EMBL/GenBank/DDBJ databases">
        <title>Insight into the proteome of Arion vulgaris.</title>
        <authorList>
            <person name="Aradska J."/>
            <person name="Bulat T."/>
            <person name="Smidak R."/>
            <person name="Sarate P."/>
            <person name="Gangsoo J."/>
            <person name="Sialana F."/>
            <person name="Bilban M."/>
            <person name="Lubec G."/>
        </authorList>
    </citation>
    <scope>NUCLEOTIDE SEQUENCE</scope>
    <source>
        <tissue evidence="1">Skin</tissue>
    </source>
</reference>
<dbReference type="EMBL" id="HACG01053129">
    <property type="protein sequence ID" value="CEL00000.1"/>
    <property type="molecule type" value="Transcribed_RNA"/>
</dbReference>
<proteinExistence type="predicted"/>
<dbReference type="AlphaFoldDB" id="A0A0B7C6D6"/>
<feature type="non-terminal residue" evidence="1">
    <location>
        <position position="1"/>
    </location>
</feature>
<evidence type="ECO:0000313" key="1">
    <source>
        <dbReference type="EMBL" id="CEL00000.1"/>
    </source>
</evidence>
<organism evidence="1">
    <name type="scientific">Arion vulgaris</name>
    <dbReference type="NCBI Taxonomy" id="1028688"/>
    <lineage>
        <taxon>Eukaryota</taxon>
        <taxon>Metazoa</taxon>
        <taxon>Spiralia</taxon>
        <taxon>Lophotrochozoa</taxon>
        <taxon>Mollusca</taxon>
        <taxon>Gastropoda</taxon>
        <taxon>Heterobranchia</taxon>
        <taxon>Euthyneura</taxon>
        <taxon>Panpulmonata</taxon>
        <taxon>Eupulmonata</taxon>
        <taxon>Stylommatophora</taxon>
        <taxon>Helicina</taxon>
        <taxon>Arionoidea</taxon>
        <taxon>Arionidae</taxon>
        <taxon>Arion</taxon>
    </lineage>
</organism>
<feature type="non-terminal residue" evidence="1">
    <location>
        <position position="68"/>
    </location>
</feature>
<gene>
    <name evidence="1" type="primary">ORF222620</name>
</gene>
<sequence>EKVEMTSVASQVIRLETESKTIDILLECPQCWRNMVNPDRKVSLRTHCPRCSKGLLMYEWDVEVLESK</sequence>
<name>A0A0B7C6D6_9EUPU</name>